<evidence type="ECO:0000313" key="2">
    <source>
        <dbReference type="Proteomes" id="UP000244906"/>
    </source>
</evidence>
<reference evidence="1 2" key="1">
    <citation type="submission" date="2018-04" db="EMBL/GenBank/DDBJ databases">
        <title>Thalassorhabdus spongiae gen. nov., sp. nov., isolated from a marine sponge in South-West Iceland.</title>
        <authorList>
            <person name="Knobloch S."/>
            <person name="Daussin A."/>
            <person name="Johannsson R."/>
            <person name="Marteinsson V.T."/>
        </authorList>
    </citation>
    <scope>NUCLEOTIDE SEQUENCE [LARGE SCALE GENOMIC DNA]</scope>
    <source>
        <strain evidence="1 2">Hp12</strain>
    </source>
</reference>
<gene>
    <name evidence="1" type="ORF">DC094_10175</name>
</gene>
<organism evidence="1 2">
    <name type="scientific">Pelagibaculum spongiae</name>
    <dbReference type="NCBI Taxonomy" id="2080658"/>
    <lineage>
        <taxon>Bacteria</taxon>
        <taxon>Pseudomonadati</taxon>
        <taxon>Pseudomonadota</taxon>
        <taxon>Gammaproteobacteria</taxon>
        <taxon>Oceanospirillales</taxon>
        <taxon>Pelagibaculum</taxon>
    </lineage>
</organism>
<accession>A0A2V1GUH1</accession>
<name>A0A2V1GUH1_9GAMM</name>
<sequence>MCISAEAVEWMCASWIELDYQQLEQAIQASFIVPIAANSKIFQREKMTIQTTSQPANDYSAQLEVALKKSA</sequence>
<evidence type="ECO:0000313" key="1">
    <source>
        <dbReference type="EMBL" id="PVZ69659.1"/>
    </source>
</evidence>
<dbReference type="Proteomes" id="UP000244906">
    <property type="component" value="Unassembled WGS sequence"/>
</dbReference>
<comment type="caution">
    <text evidence="1">The sequence shown here is derived from an EMBL/GenBank/DDBJ whole genome shotgun (WGS) entry which is preliminary data.</text>
</comment>
<protein>
    <submittedName>
        <fullName evidence="1">Uncharacterized protein</fullName>
    </submittedName>
</protein>
<proteinExistence type="predicted"/>
<dbReference type="AlphaFoldDB" id="A0A2V1GUH1"/>
<keyword evidence="2" id="KW-1185">Reference proteome</keyword>
<dbReference type="RefSeq" id="WP_116686993.1">
    <property type="nucleotide sequence ID" value="NZ_CAWNYD010000003.1"/>
</dbReference>
<dbReference type="EMBL" id="QDDL01000003">
    <property type="protein sequence ID" value="PVZ69659.1"/>
    <property type="molecule type" value="Genomic_DNA"/>
</dbReference>